<keyword evidence="3" id="KW-0436">Ligase</keyword>
<evidence type="ECO:0000313" key="3">
    <source>
        <dbReference type="EMBL" id="TWJ33102.1"/>
    </source>
</evidence>
<evidence type="ECO:0000259" key="2">
    <source>
        <dbReference type="PROSITE" id="PS51733"/>
    </source>
</evidence>
<dbReference type="InterPro" id="IPR004143">
    <property type="entry name" value="BPL_LPL_catalytic"/>
</dbReference>
<evidence type="ECO:0000256" key="1">
    <source>
        <dbReference type="SAM" id="MobiDB-lite"/>
    </source>
</evidence>
<organism evidence="3 4">
    <name type="scientific">Geobacter argillaceus</name>
    <dbReference type="NCBI Taxonomy" id="345631"/>
    <lineage>
        <taxon>Bacteria</taxon>
        <taxon>Pseudomonadati</taxon>
        <taxon>Thermodesulfobacteriota</taxon>
        <taxon>Desulfuromonadia</taxon>
        <taxon>Geobacterales</taxon>
        <taxon>Geobacteraceae</taxon>
        <taxon>Geobacter</taxon>
    </lineage>
</organism>
<keyword evidence="4" id="KW-1185">Reference proteome</keyword>
<evidence type="ECO:0000313" key="4">
    <source>
        <dbReference type="Proteomes" id="UP000319449"/>
    </source>
</evidence>
<dbReference type="Proteomes" id="UP000319449">
    <property type="component" value="Unassembled WGS sequence"/>
</dbReference>
<dbReference type="PANTHER" id="PTHR43679:SF2">
    <property type="entry name" value="OCTANOYL-[GCVH]:PROTEIN N-OCTANOYLTRANSFERASE"/>
    <property type="match status" value="1"/>
</dbReference>
<dbReference type="Gene3D" id="3.30.930.10">
    <property type="entry name" value="Bira Bifunctional Protein, Domain 2"/>
    <property type="match status" value="1"/>
</dbReference>
<dbReference type="GO" id="GO:0016874">
    <property type="term" value="F:ligase activity"/>
    <property type="evidence" value="ECO:0007669"/>
    <property type="project" value="UniProtKB-KW"/>
</dbReference>
<dbReference type="InterPro" id="IPR045864">
    <property type="entry name" value="aa-tRNA-synth_II/BPL/LPL"/>
</dbReference>
<dbReference type="PROSITE" id="PS51733">
    <property type="entry name" value="BPL_LPL_CATALYTIC"/>
    <property type="match status" value="1"/>
</dbReference>
<accession>A0A562WRR2</accession>
<feature type="region of interest" description="Disordered" evidence="1">
    <location>
        <begin position="1"/>
        <end position="21"/>
    </location>
</feature>
<dbReference type="Pfam" id="PF21948">
    <property type="entry name" value="LplA-B_cat"/>
    <property type="match status" value="1"/>
</dbReference>
<name>A0A562WRR2_9BACT</name>
<dbReference type="AlphaFoldDB" id="A0A562WRR2"/>
<dbReference type="InterPro" id="IPR050664">
    <property type="entry name" value="Octanoyltrans_LipM/LipL"/>
</dbReference>
<dbReference type="RefSeq" id="WP_145017786.1">
    <property type="nucleotide sequence ID" value="NZ_VLLN01000002.1"/>
</dbReference>
<proteinExistence type="predicted"/>
<protein>
    <submittedName>
        <fullName evidence="3">Lipoate-protein ligase A</fullName>
    </submittedName>
</protein>
<reference evidence="3 4" key="1">
    <citation type="submission" date="2019-07" db="EMBL/GenBank/DDBJ databases">
        <title>Genomic Encyclopedia of Archaeal and Bacterial Type Strains, Phase II (KMG-II): from individual species to whole genera.</title>
        <authorList>
            <person name="Goeker M."/>
        </authorList>
    </citation>
    <scope>NUCLEOTIDE SEQUENCE [LARGE SCALE GENOMIC DNA]</scope>
    <source>
        <strain evidence="3 4">ATCC BAA-1139</strain>
    </source>
</reference>
<dbReference type="PANTHER" id="PTHR43679">
    <property type="entry name" value="OCTANOYLTRANSFERASE LIPM-RELATED"/>
    <property type="match status" value="1"/>
</dbReference>
<dbReference type="EMBL" id="VLLN01000002">
    <property type="protein sequence ID" value="TWJ33102.1"/>
    <property type="molecule type" value="Genomic_DNA"/>
</dbReference>
<comment type="caution">
    <text evidence="3">The sequence shown here is derived from an EMBL/GenBank/DDBJ whole genome shotgun (WGS) entry which is preliminary data.</text>
</comment>
<gene>
    <name evidence="3" type="ORF">JN12_00515</name>
</gene>
<dbReference type="CDD" id="cd16443">
    <property type="entry name" value="LplA"/>
    <property type="match status" value="1"/>
</dbReference>
<dbReference type="OrthoDB" id="9787898at2"/>
<dbReference type="SUPFAM" id="SSF55681">
    <property type="entry name" value="Class II aaRS and biotin synthetases"/>
    <property type="match status" value="1"/>
</dbReference>
<feature type="domain" description="BPL/LPL catalytic" evidence="2">
    <location>
        <begin position="39"/>
        <end position="243"/>
    </location>
</feature>
<sequence>MPDTRKNGPQRWRCIDTGPADGPTNMAIDEALLSSFDPNGSRPVLRLYGWAPATLSLGRFQNAEQVLDLDRCHAAGVPVVRRITGGGVIYHAAELTYSLVCAPHHLPPAASIKESFRILTSFLLSLYRQLGLDASYAVDRLPPGTVLGERTPFCFAGKESYDILIGDRKIGGNAQRRLKNAIFQHGSIPLRNMTDVGVRFLREAPVGVKEGTTSLWEEGIRLEEGSLKDMLKAAFRENQGGTLETGTISSREEDVAGELLVKYRGAAWNLGETSGG</sequence>